<sequence length="69" mass="7718">MGKDGSISKEIQIFTTDAGTEQVKMVFTGTSLVAQWLRICLPMQRAQVRALVREDPTCRGATKPVHHNY</sequence>
<organism evidence="1 2">
    <name type="scientific">Eschrichtius robustus</name>
    <name type="common">California gray whale</name>
    <name type="synonym">Eschrichtius gibbosus</name>
    <dbReference type="NCBI Taxonomy" id="9764"/>
    <lineage>
        <taxon>Eukaryota</taxon>
        <taxon>Metazoa</taxon>
        <taxon>Chordata</taxon>
        <taxon>Craniata</taxon>
        <taxon>Vertebrata</taxon>
        <taxon>Euteleostomi</taxon>
        <taxon>Mammalia</taxon>
        <taxon>Eutheria</taxon>
        <taxon>Laurasiatheria</taxon>
        <taxon>Artiodactyla</taxon>
        <taxon>Whippomorpha</taxon>
        <taxon>Cetacea</taxon>
        <taxon>Mysticeti</taxon>
        <taxon>Eschrichtiidae</taxon>
        <taxon>Eschrichtius</taxon>
    </lineage>
</organism>
<dbReference type="AlphaFoldDB" id="A0AB34GLQ0"/>
<protein>
    <submittedName>
        <fullName evidence="1">Uncharacterized protein</fullName>
    </submittedName>
</protein>
<evidence type="ECO:0000313" key="1">
    <source>
        <dbReference type="EMBL" id="KAJ8780339.1"/>
    </source>
</evidence>
<keyword evidence="2" id="KW-1185">Reference proteome</keyword>
<gene>
    <name evidence="1" type="ORF">J1605_011603</name>
</gene>
<evidence type="ECO:0000313" key="2">
    <source>
        <dbReference type="Proteomes" id="UP001159641"/>
    </source>
</evidence>
<comment type="caution">
    <text evidence="1">The sequence shown here is derived from an EMBL/GenBank/DDBJ whole genome shotgun (WGS) entry which is preliminary data.</text>
</comment>
<reference evidence="1 2" key="1">
    <citation type="submission" date="2022-11" db="EMBL/GenBank/DDBJ databases">
        <title>Whole genome sequence of Eschrichtius robustus ER-17-0199.</title>
        <authorList>
            <person name="Bruniche-Olsen A."/>
            <person name="Black A.N."/>
            <person name="Fields C.J."/>
            <person name="Walden K."/>
            <person name="Dewoody J.A."/>
        </authorList>
    </citation>
    <scope>NUCLEOTIDE SEQUENCE [LARGE SCALE GENOMIC DNA]</scope>
    <source>
        <strain evidence="1">ER-17-0199</strain>
        <tissue evidence="1">Blubber</tissue>
    </source>
</reference>
<name>A0AB34GLQ0_ESCRO</name>
<proteinExistence type="predicted"/>
<dbReference type="EMBL" id="JAIQCJ010002160">
    <property type="protein sequence ID" value="KAJ8780339.1"/>
    <property type="molecule type" value="Genomic_DNA"/>
</dbReference>
<dbReference type="Proteomes" id="UP001159641">
    <property type="component" value="Unassembled WGS sequence"/>
</dbReference>
<accession>A0AB34GLQ0</accession>